<accession>A0A2J8ADE0</accession>
<dbReference type="AlphaFoldDB" id="A0A2J8ADE0"/>
<sequence length="277" mass="31033">MKVCGKQACVYQPPLQCNDVASRHRADADAVGKVHHRASDEKKELIALHKVGRIDRSGVFTARLRGTCSTRDGRTQLLIQRAEATLADDVRAIAQQNSSGSSTKLFRKLKTLLGGLKLLSESGYAHHDLSPDNIMRMPDGRYVLVDFGNMIKLSDVFSRRNVYLRATYPYNPPEYKLFAGKTKNDITKNYLGSGWTGLFDVDLLDEPWLASWRRPTAELMSMASSKTDVFAFGALLLWISAQLPNGKGSRFRMAGRFMAVMNPEVRPDFNRSLEIMS</sequence>
<dbReference type="GO" id="GO:0005524">
    <property type="term" value="F:ATP binding"/>
    <property type="evidence" value="ECO:0007669"/>
    <property type="project" value="InterPro"/>
</dbReference>
<feature type="domain" description="Protein kinase" evidence="1">
    <location>
        <begin position="1"/>
        <end position="277"/>
    </location>
</feature>
<evidence type="ECO:0000313" key="3">
    <source>
        <dbReference type="Proteomes" id="UP000236333"/>
    </source>
</evidence>
<comment type="caution">
    <text evidence="2">The sequence shown here is derived from an EMBL/GenBank/DDBJ whole genome shotgun (WGS) entry which is preliminary data.</text>
</comment>
<dbReference type="InterPro" id="IPR011009">
    <property type="entry name" value="Kinase-like_dom_sf"/>
</dbReference>
<dbReference type="GO" id="GO:0004672">
    <property type="term" value="F:protein kinase activity"/>
    <property type="evidence" value="ECO:0007669"/>
    <property type="project" value="InterPro"/>
</dbReference>
<reference evidence="2 3" key="1">
    <citation type="journal article" date="2017" name="Mol. Biol. Evol.">
        <title>The 4-celled Tetrabaena socialis nuclear genome reveals the essential components for genetic control of cell number at the origin of multicellularity in the volvocine lineage.</title>
        <authorList>
            <person name="Featherston J."/>
            <person name="Arakaki Y."/>
            <person name="Hanschen E.R."/>
            <person name="Ferris P.J."/>
            <person name="Michod R.E."/>
            <person name="Olson B.J.S.C."/>
            <person name="Nozaki H."/>
            <person name="Durand P.M."/>
        </authorList>
    </citation>
    <scope>NUCLEOTIDE SEQUENCE [LARGE SCALE GENOMIC DNA]</scope>
    <source>
        <strain evidence="2 3">NIES-571</strain>
    </source>
</reference>
<evidence type="ECO:0000313" key="2">
    <source>
        <dbReference type="EMBL" id="PNH10534.1"/>
    </source>
</evidence>
<evidence type="ECO:0000259" key="1">
    <source>
        <dbReference type="PROSITE" id="PS50011"/>
    </source>
</evidence>
<name>A0A2J8ADE0_9CHLO</name>
<gene>
    <name evidence="2" type="ORF">TSOC_002715</name>
</gene>
<dbReference type="Gene3D" id="1.10.510.10">
    <property type="entry name" value="Transferase(Phosphotransferase) domain 1"/>
    <property type="match status" value="1"/>
</dbReference>
<dbReference type="SUPFAM" id="SSF56112">
    <property type="entry name" value="Protein kinase-like (PK-like)"/>
    <property type="match status" value="1"/>
</dbReference>
<dbReference type="InterPro" id="IPR000719">
    <property type="entry name" value="Prot_kinase_dom"/>
</dbReference>
<dbReference type="PROSITE" id="PS50011">
    <property type="entry name" value="PROTEIN_KINASE_DOM"/>
    <property type="match status" value="1"/>
</dbReference>
<protein>
    <recommendedName>
        <fullName evidence="1">Protein kinase domain-containing protein</fullName>
    </recommendedName>
</protein>
<dbReference type="EMBL" id="PGGS01000053">
    <property type="protein sequence ID" value="PNH10534.1"/>
    <property type="molecule type" value="Genomic_DNA"/>
</dbReference>
<keyword evidence="3" id="KW-1185">Reference proteome</keyword>
<organism evidence="2 3">
    <name type="scientific">Tetrabaena socialis</name>
    <dbReference type="NCBI Taxonomy" id="47790"/>
    <lineage>
        <taxon>Eukaryota</taxon>
        <taxon>Viridiplantae</taxon>
        <taxon>Chlorophyta</taxon>
        <taxon>core chlorophytes</taxon>
        <taxon>Chlorophyceae</taxon>
        <taxon>CS clade</taxon>
        <taxon>Chlamydomonadales</taxon>
        <taxon>Tetrabaenaceae</taxon>
        <taxon>Tetrabaena</taxon>
    </lineage>
</organism>
<dbReference type="Proteomes" id="UP000236333">
    <property type="component" value="Unassembled WGS sequence"/>
</dbReference>
<proteinExistence type="predicted"/>